<evidence type="ECO:0000256" key="8">
    <source>
        <dbReference type="ARBA" id="ARBA00023014"/>
    </source>
</evidence>
<keyword evidence="6 10" id="KW-0479">Metal-binding</keyword>
<evidence type="ECO:0000256" key="2">
    <source>
        <dbReference type="ARBA" id="ARBA00006100"/>
    </source>
</evidence>
<dbReference type="EMBL" id="FTPK01000002">
    <property type="protein sequence ID" value="SIT70455.1"/>
    <property type="molecule type" value="Genomic_DNA"/>
</dbReference>
<dbReference type="SFLD" id="SFLDG01082">
    <property type="entry name" value="B12-binding_domain_containing"/>
    <property type="match status" value="1"/>
</dbReference>
<dbReference type="InterPro" id="IPR006638">
    <property type="entry name" value="Elp3/MiaA/NifB-like_rSAM"/>
</dbReference>
<keyword evidence="7 10" id="KW-0408">Iron</keyword>
<evidence type="ECO:0000256" key="3">
    <source>
        <dbReference type="ARBA" id="ARBA00017228"/>
    </source>
</evidence>
<name>A0A1R3W0P5_9GAMM</name>
<reference evidence="12 13" key="1">
    <citation type="submission" date="2017-01" db="EMBL/GenBank/DDBJ databases">
        <authorList>
            <person name="Mah S.A."/>
            <person name="Swanson W.J."/>
            <person name="Moy G.W."/>
            <person name="Vacquier V.D."/>
        </authorList>
    </citation>
    <scope>NUCLEOTIDE SEQUENCE [LARGE SCALE GENOMIC DNA]</scope>
    <source>
        <strain evidence="12 13">M9</strain>
    </source>
</reference>
<dbReference type="PANTHER" id="PTHR13932">
    <property type="entry name" value="COPROPORPHYRINIGEN III OXIDASE"/>
    <property type="match status" value="1"/>
</dbReference>
<evidence type="ECO:0000256" key="7">
    <source>
        <dbReference type="ARBA" id="ARBA00023004"/>
    </source>
</evidence>
<comment type="cofactor">
    <cofactor evidence="1">
        <name>[4Fe-4S] cluster</name>
        <dbReference type="ChEBI" id="CHEBI:49883"/>
    </cofactor>
</comment>
<dbReference type="OrthoDB" id="9808022at2"/>
<dbReference type="SFLD" id="SFLDF00562">
    <property type="entry name" value="HemN-like__clustered_with_heat"/>
    <property type="match status" value="1"/>
</dbReference>
<protein>
    <recommendedName>
        <fullName evidence="3 10">Heme chaperone HemW</fullName>
    </recommendedName>
</protein>
<gene>
    <name evidence="12" type="ORF">SAMN05216526_1317</name>
</gene>
<dbReference type="RefSeq" id="WP_076755699.1">
    <property type="nucleotide sequence ID" value="NZ_CP023018.1"/>
</dbReference>
<comment type="subcellular location">
    <subcellularLocation>
        <location evidence="10">Cytoplasm</location>
    </subcellularLocation>
</comment>
<dbReference type="STRING" id="233100.SAMN05216526_1317"/>
<keyword evidence="13" id="KW-1185">Reference proteome</keyword>
<evidence type="ECO:0000256" key="5">
    <source>
        <dbReference type="ARBA" id="ARBA00022691"/>
    </source>
</evidence>
<dbReference type="SFLD" id="SFLDF00288">
    <property type="entry name" value="HemN-like__clustered_with_nucl"/>
    <property type="match status" value="1"/>
</dbReference>
<keyword evidence="5 10" id="KW-0949">S-adenosyl-L-methionine</keyword>
<dbReference type="InterPro" id="IPR010723">
    <property type="entry name" value="HemN_C"/>
</dbReference>
<dbReference type="SFLD" id="SFLDS00029">
    <property type="entry name" value="Radical_SAM"/>
    <property type="match status" value="1"/>
</dbReference>
<evidence type="ECO:0000313" key="12">
    <source>
        <dbReference type="EMBL" id="SIT70455.1"/>
    </source>
</evidence>
<dbReference type="GO" id="GO:0051539">
    <property type="term" value="F:4 iron, 4 sulfur cluster binding"/>
    <property type="evidence" value="ECO:0007669"/>
    <property type="project" value="UniProtKB-UniRule"/>
</dbReference>
<comment type="similarity">
    <text evidence="2">Belongs to the anaerobic coproporphyrinogen-III oxidase family. HemW subfamily.</text>
</comment>
<dbReference type="Proteomes" id="UP000223759">
    <property type="component" value="Unassembled WGS sequence"/>
</dbReference>
<dbReference type="AlphaFoldDB" id="A0A1R3W0P5"/>
<accession>A0A1R3W0P5</accession>
<evidence type="ECO:0000313" key="13">
    <source>
        <dbReference type="Proteomes" id="UP000223759"/>
    </source>
</evidence>
<sequence>MTLNAVIPLALYVHLPWCVRKCPYCDFNSHAVKTSIPEEDYIDALIRDLEAELPLVWGRSLESIFIGGGTPSLFSADAINRLLSELRARLNMRPNLEITLEANPGTVEQDHFIGYRQAGINRISLGVQSFSETSLKALGRIHGADESRQAFATARQAGFENINIDLMFGLPAQSREAALEDLQIALSLGSEHLSWYELTLEPNTLFARFPPTDLPDDEELWEMQAAGQQLLAAQGFEQYEVSAYSRAKQQCRHNLNYWEFGDYIGIGSGAHGKISSPATDTVIRRVKPRQPEAYLRAFSGKTSDQEAAEIVSQRTLNHADLSFEFMLNALRLQKPVPKSLFSERTGLPIKVIAKEINQAIERDLLEETPTHWNATPLGRRFLNDLTGLFLKDH</sequence>
<evidence type="ECO:0000256" key="9">
    <source>
        <dbReference type="ARBA" id="ARBA00023186"/>
    </source>
</evidence>
<evidence type="ECO:0000256" key="10">
    <source>
        <dbReference type="RuleBase" id="RU364116"/>
    </source>
</evidence>
<dbReference type="GO" id="GO:0005737">
    <property type="term" value="C:cytoplasm"/>
    <property type="evidence" value="ECO:0007669"/>
    <property type="project" value="UniProtKB-SubCell"/>
</dbReference>
<dbReference type="Pfam" id="PF06969">
    <property type="entry name" value="HemN_C"/>
    <property type="match status" value="1"/>
</dbReference>
<feature type="domain" description="Radical SAM core" evidence="11">
    <location>
        <begin position="3"/>
        <end position="240"/>
    </location>
</feature>
<keyword evidence="8 10" id="KW-0411">Iron-sulfur</keyword>
<dbReference type="SMART" id="SM00729">
    <property type="entry name" value="Elp3"/>
    <property type="match status" value="1"/>
</dbReference>
<evidence type="ECO:0000259" key="11">
    <source>
        <dbReference type="PROSITE" id="PS51918"/>
    </source>
</evidence>
<organism evidence="12 13">
    <name type="scientific">Ectothiorhodosinus mongolicus</name>
    <dbReference type="NCBI Taxonomy" id="233100"/>
    <lineage>
        <taxon>Bacteria</taxon>
        <taxon>Pseudomonadati</taxon>
        <taxon>Pseudomonadota</taxon>
        <taxon>Gammaproteobacteria</taxon>
        <taxon>Chromatiales</taxon>
        <taxon>Ectothiorhodospiraceae</taxon>
        <taxon>Ectothiorhodosinus</taxon>
    </lineage>
</organism>
<dbReference type="InterPro" id="IPR007197">
    <property type="entry name" value="rSAM"/>
</dbReference>
<dbReference type="GO" id="GO:0046872">
    <property type="term" value="F:metal ion binding"/>
    <property type="evidence" value="ECO:0007669"/>
    <property type="project" value="UniProtKB-UniRule"/>
</dbReference>
<dbReference type="CDD" id="cd01335">
    <property type="entry name" value="Radical_SAM"/>
    <property type="match status" value="1"/>
</dbReference>
<proteinExistence type="inferred from homology"/>
<dbReference type="GO" id="GO:0004109">
    <property type="term" value="F:coproporphyrinogen oxidase activity"/>
    <property type="evidence" value="ECO:0007669"/>
    <property type="project" value="InterPro"/>
</dbReference>
<keyword evidence="4 10" id="KW-0349">Heme</keyword>
<keyword evidence="9 10" id="KW-0143">Chaperone</keyword>
<dbReference type="InterPro" id="IPR034505">
    <property type="entry name" value="Coproporphyrinogen-III_oxidase"/>
</dbReference>
<dbReference type="GO" id="GO:0006779">
    <property type="term" value="P:porphyrin-containing compound biosynthetic process"/>
    <property type="evidence" value="ECO:0007669"/>
    <property type="project" value="InterPro"/>
</dbReference>
<dbReference type="InterPro" id="IPR004559">
    <property type="entry name" value="HemW-like"/>
</dbReference>
<comment type="function">
    <text evidence="10">Probably acts as a heme chaperone, transferring heme to an unknown acceptor. Binds one molecule of heme per monomer, possibly covalently. Binds 1 [4Fe-4S] cluster. The cluster is coordinated with 3 cysteines and an exchangeable S-adenosyl-L-methionine.</text>
</comment>
<evidence type="ECO:0000256" key="4">
    <source>
        <dbReference type="ARBA" id="ARBA00022617"/>
    </source>
</evidence>
<keyword evidence="10" id="KW-0004">4Fe-4S</keyword>
<dbReference type="PANTHER" id="PTHR13932:SF5">
    <property type="entry name" value="RADICAL S-ADENOSYL METHIONINE DOMAIN-CONTAINING PROTEIN 1, MITOCHONDRIAL"/>
    <property type="match status" value="1"/>
</dbReference>
<dbReference type="InterPro" id="IPR058240">
    <property type="entry name" value="rSAM_sf"/>
</dbReference>
<dbReference type="SFLD" id="SFLDG01065">
    <property type="entry name" value="anaerobic_coproporphyrinogen-I"/>
    <property type="match status" value="1"/>
</dbReference>
<dbReference type="PROSITE" id="PS51918">
    <property type="entry name" value="RADICAL_SAM"/>
    <property type="match status" value="1"/>
</dbReference>
<dbReference type="InterPro" id="IPR013785">
    <property type="entry name" value="Aldolase_TIM"/>
</dbReference>
<dbReference type="Gene3D" id="3.20.20.70">
    <property type="entry name" value="Aldolase class I"/>
    <property type="match status" value="1"/>
</dbReference>
<dbReference type="SUPFAM" id="SSF102114">
    <property type="entry name" value="Radical SAM enzymes"/>
    <property type="match status" value="1"/>
</dbReference>
<dbReference type="NCBIfam" id="TIGR00539">
    <property type="entry name" value="hemN_rel"/>
    <property type="match status" value="1"/>
</dbReference>
<evidence type="ECO:0000256" key="6">
    <source>
        <dbReference type="ARBA" id="ARBA00022723"/>
    </source>
</evidence>
<evidence type="ECO:0000256" key="1">
    <source>
        <dbReference type="ARBA" id="ARBA00001966"/>
    </source>
</evidence>
<dbReference type="Pfam" id="PF04055">
    <property type="entry name" value="Radical_SAM"/>
    <property type="match status" value="1"/>
</dbReference>
<keyword evidence="10" id="KW-0963">Cytoplasm</keyword>